<feature type="compositionally biased region" description="Polar residues" evidence="1">
    <location>
        <begin position="254"/>
        <end position="271"/>
    </location>
</feature>
<sequence length="278" mass="29107">MKLRPLVFLPLVALPTVPVHAEAPVMLYPVHIGAETARYERGTPTVSYDMPRGSVQIRPLPVEDGRVAFSVAVFNKGMRAANFGTENISATVNGSPASIPTYDQLVHAAETKAHEAKIGTALLAGVLAGVASTASNEGTYYRRYGGPGHGHVEAIRWHDDSPGRAGAAAVVAGGAMAIRGIDDKLDYTLEELGGQALRTTTIDPGASFGGMIIVSGVRRDDRHADIRLAIDFDGVRYPFAFRLAPVGAGPATSMPATQPVEANSETGQVASSRPGGQP</sequence>
<keyword evidence="2" id="KW-0732">Signal</keyword>
<organism evidence="3 4">
    <name type="scientific">Novosphingobium organovorum</name>
    <dbReference type="NCBI Taxonomy" id="2930092"/>
    <lineage>
        <taxon>Bacteria</taxon>
        <taxon>Pseudomonadati</taxon>
        <taxon>Pseudomonadota</taxon>
        <taxon>Alphaproteobacteria</taxon>
        <taxon>Sphingomonadales</taxon>
        <taxon>Sphingomonadaceae</taxon>
        <taxon>Novosphingobium</taxon>
    </lineage>
</organism>
<accession>A0ABT0BF04</accession>
<protein>
    <recommendedName>
        <fullName evidence="5">DUF4424 domain-containing protein</fullName>
    </recommendedName>
</protein>
<name>A0ABT0BF04_9SPHN</name>
<gene>
    <name evidence="3" type="ORF">MTR62_13260</name>
</gene>
<keyword evidence="4" id="KW-1185">Reference proteome</keyword>
<feature type="chain" id="PRO_5047489431" description="DUF4424 domain-containing protein" evidence="2">
    <location>
        <begin position="22"/>
        <end position="278"/>
    </location>
</feature>
<comment type="caution">
    <text evidence="3">The sequence shown here is derived from an EMBL/GenBank/DDBJ whole genome shotgun (WGS) entry which is preliminary data.</text>
</comment>
<evidence type="ECO:0000313" key="4">
    <source>
        <dbReference type="Proteomes" id="UP001162881"/>
    </source>
</evidence>
<reference evidence="3" key="1">
    <citation type="submission" date="2022-03" db="EMBL/GenBank/DDBJ databases">
        <title>Identification of a novel bacterium isolated from mangrove sediments.</title>
        <authorList>
            <person name="Pan X."/>
        </authorList>
    </citation>
    <scope>NUCLEOTIDE SEQUENCE</scope>
    <source>
        <strain evidence="3">B1949</strain>
    </source>
</reference>
<proteinExistence type="predicted"/>
<feature type="signal peptide" evidence="2">
    <location>
        <begin position="1"/>
        <end position="21"/>
    </location>
</feature>
<dbReference type="EMBL" id="JALHLF010000055">
    <property type="protein sequence ID" value="MCJ2183651.1"/>
    <property type="molecule type" value="Genomic_DNA"/>
</dbReference>
<evidence type="ECO:0000256" key="2">
    <source>
        <dbReference type="SAM" id="SignalP"/>
    </source>
</evidence>
<evidence type="ECO:0008006" key="5">
    <source>
        <dbReference type="Google" id="ProtNLM"/>
    </source>
</evidence>
<evidence type="ECO:0000313" key="3">
    <source>
        <dbReference type="EMBL" id="MCJ2183651.1"/>
    </source>
</evidence>
<dbReference type="Proteomes" id="UP001162881">
    <property type="component" value="Unassembled WGS sequence"/>
</dbReference>
<evidence type="ECO:0000256" key="1">
    <source>
        <dbReference type="SAM" id="MobiDB-lite"/>
    </source>
</evidence>
<dbReference type="RefSeq" id="WP_244021652.1">
    <property type="nucleotide sequence ID" value="NZ_JALHLF010000055.1"/>
</dbReference>
<feature type="region of interest" description="Disordered" evidence="1">
    <location>
        <begin position="248"/>
        <end position="278"/>
    </location>
</feature>